<accession>A0ABQ7FXF1</accession>
<feature type="compositionally biased region" description="Basic residues" evidence="1">
    <location>
        <begin position="1"/>
        <end position="10"/>
    </location>
</feature>
<sequence>MPRYSGKRGRGGNQFPSSPISIPPVPVPTAAPGGGANGRAPSVRRQPLGTKAQGSQLDAYILMPFDVQRAPWPDDWMQALFDRTREDLTTYLQQQGIERIPGDVGDASRMMCTKLCEVNTCLHAHGSSNMSAEKWNTDIFLRTKLEEVLNAARKLAESLVQVTLSSLGINAKRAGKTLNKWIQVLENNAATDAMTRYAQDLDVVREYSNPGAHWGPNGKAEDRTMIAIRYVVALVIRLKSILPTIPAASSSNPVQQVPRIHQSQPSPSLCRVSQFQLSPSHLSQSTPPRNRQRGKEDDFVTLCFAVQQDNLPKLTEKERKAMKPCKNGPFCVYRPGCPYKHDL</sequence>
<keyword evidence="3" id="KW-1185">Reference proteome</keyword>
<evidence type="ECO:0008006" key="4">
    <source>
        <dbReference type="Google" id="ProtNLM"/>
    </source>
</evidence>
<name>A0ABQ7FXF1_DUNSA</name>
<evidence type="ECO:0000313" key="2">
    <source>
        <dbReference type="EMBL" id="KAF5827039.1"/>
    </source>
</evidence>
<feature type="region of interest" description="Disordered" evidence="1">
    <location>
        <begin position="1"/>
        <end position="50"/>
    </location>
</feature>
<comment type="caution">
    <text evidence="2">The sequence shown here is derived from an EMBL/GenBank/DDBJ whole genome shotgun (WGS) entry which is preliminary data.</text>
</comment>
<evidence type="ECO:0000256" key="1">
    <source>
        <dbReference type="SAM" id="MobiDB-lite"/>
    </source>
</evidence>
<protein>
    <recommendedName>
        <fullName evidence="4">C3H1-type domain-containing protein</fullName>
    </recommendedName>
</protein>
<dbReference type="Proteomes" id="UP000815325">
    <property type="component" value="Unassembled WGS sequence"/>
</dbReference>
<evidence type="ECO:0000313" key="3">
    <source>
        <dbReference type="Proteomes" id="UP000815325"/>
    </source>
</evidence>
<reference evidence="2" key="1">
    <citation type="submission" date="2017-08" db="EMBL/GenBank/DDBJ databases">
        <authorList>
            <person name="Polle J.E."/>
            <person name="Barry K."/>
            <person name="Cushman J."/>
            <person name="Schmutz J."/>
            <person name="Tran D."/>
            <person name="Hathwaick L.T."/>
            <person name="Yim W.C."/>
            <person name="Jenkins J."/>
            <person name="Mckie-Krisberg Z.M."/>
            <person name="Prochnik S."/>
            <person name="Lindquist E."/>
            <person name="Dockter R.B."/>
            <person name="Adam C."/>
            <person name="Molina H."/>
            <person name="Bunkerborg J."/>
            <person name="Jin E."/>
            <person name="Buchheim M."/>
            <person name="Magnuson J."/>
        </authorList>
    </citation>
    <scope>NUCLEOTIDE SEQUENCE</scope>
    <source>
        <strain evidence="2">CCAP 19/18</strain>
    </source>
</reference>
<gene>
    <name evidence="2" type="ORF">DUNSADRAFT_1449</name>
</gene>
<dbReference type="EMBL" id="MU070614">
    <property type="protein sequence ID" value="KAF5827039.1"/>
    <property type="molecule type" value="Genomic_DNA"/>
</dbReference>
<proteinExistence type="predicted"/>
<organism evidence="2 3">
    <name type="scientific">Dunaliella salina</name>
    <name type="common">Green alga</name>
    <name type="synonym">Protococcus salinus</name>
    <dbReference type="NCBI Taxonomy" id="3046"/>
    <lineage>
        <taxon>Eukaryota</taxon>
        <taxon>Viridiplantae</taxon>
        <taxon>Chlorophyta</taxon>
        <taxon>core chlorophytes</taxon>
        <taxon>Chlorophyceae</taxon>
        <taxon>CS clade</taxon>
        <taxon>Chlamydomonadales</taxon>
        <taxon>Dunaliellaceae</taxon>
        <taxon>Dunaliella</taxon>
    </lineage>
</organism>